<sequence>MIANSDALHAFCADIVREHVETYDENCIEDLVSAYVREVKKHELANEQTSISCAYYVVLTVSF</sequence>
<dbReference type="Proteomes" id="UP000828390">
    <property type="component" value="Unassembled WGS sequence"/>
</dbReference>
<reference evidence="1" key="2">
    <citation type="submission" date="2020-11" db="EMBL/GenBank/DDBJ databases">
        <authorList>
            <person name="McCartney M.A."/>
            <person name="Auch B."/>
            <person name="Kono T."/>
            <person name="Mallez S."/>
            <person name="Becker A."/>
            <person name="Gohl D.M."/>
            <person name="Silverstein K.A.T."/>
            <person name="Koren S."/>
            <person name="Bechman K.B."/>
            <person name="Herman A."/>
            <person name="Abrahante J.E."/>
            <person name="Garbe J."/>
        </authorList>
    </citation>
    <scope>NUCLEOTIDE SEQUENCE</scope>
    <source>
        <strain evidence="1">Duluth1</strain>
        <tissue evidence="1">Whole animal</tissue>
    </source>
</reference>
<proteinExistence type="predicted"/>
<dbReference type="AlphaFoldDB" id="A0A9D4R2R6"/>
<protein>
    <submittedName>
        <fullName evidence="1">Uncharacterized protein</fullName>
    </submittedName>
</protein>
<evidence type="ECO:0000313" key="1">
    <source>
        <dbReference type="EMBL" id="KAH3852931.1"/>
    </source>
</evidence>
<comment type="caution">
    <text evidence="1">The sequence shown here is derived from an EMBL/GenBank/DDBJ whole genome shotgun (WGS) entry which is preliminary data.</text>
</comment>
<evidence type="ECO:0000313" key="2">
    <source>
        <dbReference type="Proteomes" id="UP000828390"/>
    </source>
</evidence>
<name>A0A9D4R2R6_DREPO</name>
<organism evidence="1 2">
    <name type="scientific">Dreissena polymorpha</name>
    <name type="common">Zebra mussel</name>
    <name type="synonym">Mytilus polymorpha</name>
    <dbReference type="NCBI Taxonomy" id="45954"/>
    <lineage>
        <taxon>Eukaryota</taxon>
        <taxon>Metazoa</taxon>
        <taxon>Spiralia</taxon>
        <taxon>Lophotrochozoa</taxon>
        <taxon>Mollusca</taxon>
        <taxon>Bivalvia</taxon>
        <taxon>Autobranchia</taxon>
        <taxon>Heteroconchia</taxon>
        <taxon>Euheterodonta</taxon>
        <taxon>Imparidentia</taxon>
        <taxon>Neoheterodontei</taxon>
        <taxon>Myida</taxon>
        <taxon>Dreissenoidea</taxon>
        <taxon>Dreissenidae</taxon>
        <taxon>Dreissena</taxon>
    </lineage>
</organism>
<keyword evidence="2" id="KW-1185">Reference proteome</keyword>
<dbReference type="EMBL" id="JAIWYP010000003">
    <property type="protein sequence ID" value="KAH3852931.1"/>
    <property type="molecule type" value="Genomic_DNA"/>
</dbReference>
<reference evidence="1" key="1">
    <citation type="journal article" date="2019" name="bioRxiv">
        <title>The Genome of the Zebra Mussel, Dreissena polymorpha: A Resource for Invasive Species Research.</title>
        <authorList>
            <person name="McCartney M.A."/>
            <person name="Auch B."/>
            <person name="Kono T."/>
            <person name="Mallez S."/>
            <person name="Zhang Y."/>
            <person name="Obille A."/>
            <person name="Becker A."/>
            <person name="Abrahante J.E."/>
            <person name="Garbe J."/>
            <person name="Badalamenti J.P."/>
            <person name="Herman A."/>
            <person name="Mangelson H."/>
            <person name="Liachko I."/>
            <person name="Sullivan S."/>
            <person name="Sone E.D."/>
            <person name="Koren S."/>
            <person name="Silverstein K.A.T."/>
            <person name="Beckman K.B."/>
            <person name="Gohl D.M."/>
        </authorList>
    </citation>
    <scope>NUCLEOTIDE SEQUENCE</scope>
    <source>
        <strain evidence="1">Duluth1</strain>
        <tissue evidence="1">Whole animal</tissue>
    </source>
</reference>
<gene>
    <name evidence="1" type="ORF">DPMN_095452</name>
</gene>
<accession>A0A9D4R2R6</accession>